<dbReference type="Proteomes" id="UP001524944">
    <property type="component" value="Unassembled WGS sequence"/>
</dbReference>
<sequence>MNKKERFMNALLGKETDRASVFCANQTATYEQMEKLGAYWPEAHFDADVMASLAVGAYQILDFDAVRVPFCQTIESEAMGCTLKDGGKTGVPSIDAHPYQVNDTPPSLDNFVEKGRIRTVAKALKSLKEKVGDEVAVLGGVVGPFSVATNLLGLMNIMMAAVMEPEKLEPWLKVAKSASEIYGKELIAAGADGIVIEDMMSSMDMISPQIYHDISNPHLKNLVDSLGGIPTILHICGKINPLVEDMITSGVSAFSVDTKVDIKDIKEKIAKSGRTVTVVGGIDAVNTLFYGKETEPVKEEAKKSLEAGYDLLAPSCSIPPATPTDKLLAMVEVAADFKRG</sequence>
<dbReference type="SUPFAM" id="SSF51726">
    <property type="entry name" value="UROD/MetE-like"/>
    <property type="match status" value="1"/>
</dbReference>
<dbReference type="InterPro" id="IPR006360">
    <property type="entry name" value="Mtase_MtaA_CmuA"/>
</dbReference>
<keyword evidence="4" id="KW-0479">Metal-binding</keyword>
<evidence type="ECO:0000313" key="8">
    <source>
        <dbReference type="EMBL" id="MCR6545133.1"/>
    </source>
</evidence>
<accession>A0ABT1Y2N7</accession>
<dbReference type="EMBL" id="JANPWE010000002">
    <property type="protein sequence ID" value="MCR6545133.1"/>
    <property type="molecule type" value="Genomic_DNA"/>
</dbReference>
<dbReference type="InterPro" id="IPR000257">
    <property type="entry name" value="Uroporphyrinogen_deCOase"/>
</dbReference>
<comment type="caution">
    <text evidence="8">The sequence shown here is derived from an EMBL/GenBank/DDBJ whole genome shotgun (WGS) entry which is preliminary data.</text>
</comment>
<keyword evidence="5" id="KW-0862">Zinc</keyword>
<comment type="cofactor">
    <cofactor evidence="1">
        <name>Zn(2+)</name>
        <dbReference type="ChEBI" id="CHEBI:29105"/>
    </cofactor>
</comment>
<organism evidence="8 9">
    <name type="scientific">Dehalobacterium formicoaceticum</name>
    <dbReference type="NCBI Taxonomy" id="51515"/>
    <lineage>
        <taxon>Bacteria</taxon>
        <taxon>Bacillati</taxon>
        <taxon>Bacillota</taxon>
        <taxon>Clostridia</taxon>
        <taxon>Eubacteriales</taxon>
        <taxon>Peptococcaceae</taxon>
        <taxon>Dehalobacterium</taxon>
    </lineage>
</organism>
<evidence type="ECO:0000256" key="5">
    <source>
        <dbReference type="ARBA" id="ARBA00022833"/>
    </source>
</evidence>
<gene>
    <name evidence="8" type="ORF">NVS47_06325</name>
</gene>
<dbReference type="Gene3D" id="3.20.20.210">
    <property type="match status" value="1"/>
</dbReference>
<evidence type="ECO:0000256" key="3">
    <source>
        <dbReference type="ARBA" id="ARBA00022679"/>
    </source>
</evidence>
<evidence type="ECO:0000313" key="9">
    <source>
        <dbReference type="Proteomes" id="UP001524944"/>
    </source>
</evidence>
<dbReference type="NCBIfam" id="NF004889">
    <property type="entry name" value="PRK06252.1"/>
    <property type="match status" value="1"/>
</dbReference>
<dbReference type="RefSeq" id="WP_089608798.1">
    <property type="nucleotide sequence ID" value="NZ_CP022121.1"/>
</dbReference>
<dbReference type="InterPro" id="IPR052024">
    <property type="entry name" value="Methanogen_methyltrans"/>
</dbReference>
<keyword evidence="9" id="KW-1185">Reference proteome</keyword>
<dbReference type="InterPro" id="IPR038071">
    <property type="entry name" value="UROD/MetE-like_sf"/>
</dbReference>
<keyword evidence="6" id="KW-0484">Methanogenesis</keyword>
<dbReference type="GO" id="GO:0032259">
    <property type="term" value="P:methylation"/>
    <property type="evidence" value="ECO:0007669"/>
    <property type="project" value="UniProtKB-KW"/>
</dbReference>
<dbReference type="GO" id="GO:0008168">
    <property type="term" value="F:methyltransferase activity"/>
    <property type="evidence" value="ECO:0007669"/>
    <property type="project" value="UniProtKB-KW"/>
</dbReference>
<reference evidence="8 9" key="1">
    <citation type="submission" date="2022-08" db="EMBL/GenBank/DDBJ databases">
        <title>Proteogenomics of the novel Dehalobacterium formicoaceticum strain EZ94 highlights a key role of methyltransferases during anaerobic dichloromethane degradation.</title>
        <authorList>
            <person name="Wasmund K."/>
        </authorList>
    </citation>
    <scope>NUCLEOTIDE SEQUENCE [LARGE SCALE GENOMIC DNA]</scope>
    <source>
        <strain evidence="8 9">EZ94</strain>
    </source>
</reference>
<dbReference type="NCBIfam" id="TIGR01463">
    <property type="entry name" value="mtaA_cmuA"/>
    <property type="match status" value="1"/>
</dbReference>
<dbReference type="PANTHER" id="PTHR47099:SF1">
    <property type="entry name" value="METHYLCOBAMIDE:COM METHYLTRANSFERASE MTBA"/>
    <property type="match status" value="1"/>
</dbReference>
<dbReference type="Pfam" id="PF01208">
    <property type="entry name" value="URO-D"/>
    <property type="match status" value="1"/>
</dbReference>
<dbReference type="PANTHER" id="PTHR47099">
    <property type="entry name" value="METHYLCOBAMIDE:COM METHYLTRANSFERASE MTBA"/>
    <property type="match status" value="1"/>
</dbReference>
<keyword evidence="3 8" id="KW-0808">Transferase</keyword>
<evidence type="ECO:0000259" key="7">
    <source>
        <dbReference type="Pfam" id="PF01208"/>
    </source>
</evidence>
<dbReference type="EC" id="2.1.1.-" evidence="8"/>
<name>A0ABT1Y2N7_9FIRM</name>
<evidence type="ECO:0000256" key="1">
    <source>
        <dbReference type="ARBA" id="ARBA00001947"/>
    </source>
</evidence>
<keyword evidence="2 8" id="KW-0489">Methyltransferase</keyword>
<evidence type="ECO:0000256" key="6">
    <source>
        <dbReference type="ARBA" id="ARBA00022994"/>
    </source>
</evidence>
<feature type="domain" description="Uroporphyrinogen decarboxylase (URO-D)" evidence="7">
    <location>
        <begin position="3"/>
        <end position="335"/>
    </location>
</feature>
<evidence type="ECO:0000256" key="2">
    <source>
        <dbReference type="ARBA" id="ARBA00022603"/>
    </source>
</evidence>
<proteinExistence type="predicted"/>
<evidence type="ECO:0000256" key="4">
    <source>
        <dbReference type="ARBA" id="ARBA00022723"/>
    </source>
</evidence>
<protein>
    <submittedName>
        <fullName evidence="8">MtaA/CmuA family methyltransferase</fullName>
        <ecNumber evidence="8">2.1.1.-</ecNumber>
    </submittedName>
</protein>